<gene>
    <name evidence="2" type="ORF">AFUS01_LOCUS2985</name>
</gene>
<sequence length="74" mass="8052">MSERSLQPNYPSVSSSKEEGTVGPEDVVHNSPEDNGTLRRPNSVVLCIQNGETKLRDMIGSSERLAPNCLTGHE</sequence>
<protein>
    <submittedName>
        <fullName evidence="2">Uncharacterized protein</fullName>
    </submittedName>
</protein>
<evidence type="ECO:0000256" key="1">
    <source>
        <dbReference type="SAM" id="MobiDB-lite"/>
    </source>
</evidence>
<comment type="caution">
    <text evidence="2">The sequence shown here is derived from an EMBL/GenBank/DDBJ whole genome shotgun (WGS) entry which is preliminary data.</text>
</comment>
<evidence type="ECO:0000313" key="2">
    <source>
        <dbReference type="EMBL" id="CAG7683876.1"/>
    </source>
</evidence>
<organism evidence="2 3">
    <name type="scientific">Allacma fusca</name>
    <dbReference type="NCBI Taxonomy" id="39272"/>
    <lineage>
        <taxon>Eukaryota</taxon>
        <taxon>Metazoa</taxon>
        <taxon>Ecdysozoa</taxon>
        <taxon>Arthropoda</taxon>
        <taxon>Hexapoda</taxon>
        <taxon>Collembola</taxon>
        <taxon>Symphypleona</taxon>
        <taxon>Sminthuridae</taxon>
        <taxon>Allacma</taxon>
    </lineage>
</organism>
<feature type="compositionally biased region" description="Basic and acidic residues" evidence="1">
    <location>
        <begin position="16"/>
        <end position="32"/>
    </location>
</feature>
<dbReference type="Proteomes" id="UP000708208">
    <property type="component" value="Unassembled WGS sequence"/>
</dbReference>
<accession>A0A8J2NTA2</accession>
<evidence type="ECO:0000313" key="3">
    <source>
        <dbReference type="Proteomes" id="UP000708208"/>
    </source>
</evidence>
<proteinExistence type="predicted"/>
<dbReference type="AlphaFoldDB" id="A0A8J2NTA2"/>
<keyword evidence="3" id="KW-1185">Reference proteome</keyword>
<feature type="non-terminal residue" evidence="2">
    <location>
        <position position="1"/>
    </location>
</feature>
<feature type="region of interest" description="Disordered" evidence="1">
    <location>
        <begin position="1"/>
        <end position="43"/>
    </location>
</feature>
<dbReference type="EMBL" id="CAJVCH010017539">
    <property type="protein sequence ID" value="CAG7683876.1"/>
    <property type="molecule type" value="Genomic_DNA"/>
</dbReference>
<reference evidence="2" key="1">
    <citation type="submission" date="2021-06" db="EMBL/GenBank/DDBJ databases">
        <authorList>
            <person name="Hodson N. C."/>
            <person name="Mongue J. A."/>
            <person name="Jaron S. K."/>
        </authorList>
    </citation>
    <scope>NUCLEOTIDE SEQUENCE</scope>
</reference>
<name>A0A8J2NTA2_9HEXA</name>
<feature type="region of interest" description="Disordered" evidence="1">
    <location>
        <begin position="55"/>
        <end position="74"/>
    </location>
</feature>
<feature type="compositionally biased region" description="Polar residues" evidence="1">
    <location>
        <begin position="1"/>
        <end position="15"/>
    </location>
</feature>